<keyword evidence="2" id="KW-0464">Manganese</keyword>
<dbReference type="Gene3D" id="3.60.21.10">
    <property type="match status" value="1"/>
</dbReference>
<evidence type="ECO:0000256" key="2">
    <source>
        <dbReference type="ARBA" id="ARBA00023211"/>
    </source>
</evidence>
<dbReference type="GO" id="GO:0006094">
    <property type="term" value="P:gluconeogenesis"/>
    <property type="evidence" value="ECO:0007669"/>
    <property type="project" value="InterPro"/>
</dbReference>
<gene>
    <name evidence="4" type="ORF">H8E41_08920</name>
</gene>
<comment type="caution">
    <text evidence="4">The sequence shown here is derived from an EMBL/GenBank/DDBJ whole genome shotgun (WGS) entry which is preliminary data.</text>
</comment>
<keyword evidence="1" id="KW-0378">Hydrolase</keyword>
<proteinExistence type="predicted"/>
<organism evidence="4 5">
    <name type="scientific">Candidatus Desulfobia pelagia</name>
    <dbReference type="NCBI Taxonomy" id="2841692"/>
    <lineage>
        <taxon>Bacteria</taxon>
        <taxon>Pseudomonadati</taxon>
        <taxon>Thermodesulfobacteriota</taxon>
        <taxon>Desulfobulbia</taxon>
        <taxon>Desulfobulbales</taxon>
        <taxon>Desulfobulbaceae</taxon>
        <taxon>Candidatus Desulfobia</taxon>
    </lineage>
</organism>
<evidence type="ECO:0000256" key="3">
    <source>
        <dbReference type="ARBA" id="ARBA00023277"/>
    </source>
</evidence>
<evidence type="ECO:0000313" key="4">
    <source>
        <dbReference type="EMBL" id="MBC8318016.1"/>
    </source>
</evidence>
<dbReference type="InterPro" id="IPR029052">
    <property type="entry name" value="Metallo-depent_PP-like"/>
</dbReference>
<keyword evidence="3" id="KW-0119">Carbohydrate metabolism</keyword>
<feature type="non-terminal residue" evidence="4">
    <location>
        <position position="381"/>
    </location>
</feature>
<reference evidence="4 5" key="1">
    <citation type="submission" date="2020-08" db="EMBL/GenBank/DDBJ databases">
        <title>Bridging the membrane lipid divide: bacteria of the FCB group superphylum have the potential to synthesize archaeal ether lipids.</title>
        <authorList>
            <person name="Villanueva L."/>
            <person name="Von Meijenfeldt F.A.B."/>
            <person name="Westbye A.B."/>
            <person name="Yadav S."/>
            <person name="Hopmans E.C."/>
            <person name="Dutilh B.E."/>
            <person name="Sinninghe Damste J.S."/>
        </authorList>
    </citation>
    <scope>NUCLEOTIDE SEQUENCE [LARGE SCALE GENOMIC DNA]</scope>
    <source>
        <strain evidence="4">NIOZ-UU47</strain>
    </source>
</reference>
<dbReference type="EMBL" id="JACNJZ010000122">
    <property type="protein sequence ID" value="MBC8318016.1"/>
    <property type="molecule type" value="Genomic_DNA"/>
</dbReference>
<dbReference type="AlphaFoldDB" id="A0A8J6NCH6"/>
<accession>A0A8J6NCH6</accession>
<dbReference type="GO" id="GO:0042132">
    <property type="term" value="F:fructose 1,6-bisphosphate 1-phosphatase activity"/>
    <property type="evidence" value="ECO:0007669"/>
    <property type="project" value="InterPro"/>
</dbReference>
<dbReference type="Proteomes" id="UP000614424">
    <property type="component" value="Unassembled WGS sequence"/>
</dbReference>
<evidence type="ECO:0000313" key="5">
    <source>
        <dbReference type="Proteomes" id="UP000614424"/>
    </source>
</evidence>
<sequence>MDSKTSSQAENQSDLIRTGEIDKLAQELLRLENELNSNIPATLCISDLHGEGGRFISILRGRFGMMYQTCREALPNTFSSHKIQYLTRVIRKKSYIKDDEVNMDIQDVILCLVDVLRYKLSNVRFRMEDIFLPEFQTTITRMISGLPVPDPVFEEEIISLRLISHLSHTIRKVLLDRIIVLGDVFDRGSQPDKIIRILSSPSYRNMVDYVFGNHDILWMGAASGNRSLIAEAMRITCRYDHFELMERLHFDSSKLAAFAEKTYPSDTVTGNFKAETARGRSMEKALAIIQFKIEEQTIRDHPEYEMESRLWLDKLAGMLKSGKTEGLNDNHFPTIDLESPGRLTGEEQEVIDDLVEQFITNKRLMRLLEYFFSQGKTYHIH</sequence>
<protein>
    <submittedName>
        <fullName evidence="4">Fructose-bisphosphatase class III</fullName>
    </submittedName>
</protein>
<dbReference type="SUPFAM" id="SSF56300">
    <property type="entry name" value="Metallo-dependent phosphatases"/>
    <property type="match status" value="1"/>
</dbReference>
<dbReference type="InterPro" id="IPR009164">
    <property type="entry name" value="FBPtase_class3"/>
</dbReference>
<name>A0A8J6NCH6_9BACT</name>
<dbReference type="Pfam" id="PF06874">
    <property type="entry name" value="FBPase_2"/>
    <property type="match status" value="1"/>
</dbReference>
<dbReference type="CDD" id="cd00838">
    <property type="entry name" value="MPP_superfamily"/>
    <property type="match status" value="1"/>
</dbReference>
<evidence type="ECO:0000256" key="1">
    <source>
        <dbReference type="ARBA" id="ARBA00022801"/>
    </source>
</evidence>